<evidence type="ECO:0000256" key="4">
    <source>
        <dbReference type="ARBA" id="ARBA00023136"/>
    </source>
</evidence>
<dbReference type="PANTHER" id="PTHR11827">
    <property type="entry name" value="SOLUTE CARRIER FAMILY 12, CATION COTRANSPORTERS"/>
    <property type="match status" value="1"/>
</dbReference>
<dbReference type="GO" id="GO:0055064">
    <property type="term" value="P:chloride ion homeostasis"/>
    <property type="evidence" value="ECO:0007669"/>
    <property type="project" value="TreeGrafter"/>
</dbReference>
<evidence type="ECO:0000313" key="7">
    <source>
        <dbReference type="EMBL" id="NXV57984.1"/>
    </source>
</evidence>
<proteinExistence type="predicted"/>
<evidence type="ECO:0000256" key="2">
    <source>
        <dbReference type="ARBA" id="ARBA00022692"/>
    </source>
</evidence>
<keyword evidence="8" id="KW-1185">Reference proteome</keyword>
<feature type="non-terminal residue" evidence="7">
    <location>
        <position position="1"/>
    </location>
</feature>
<dbReference type="GO" id="GO:1990573">
    <property type="term" value="P:potassium ion import across plasma membrane"/>
    <property type="evidence" value="ECO:0007669"/>
    <property type="project" value="TreeGrafter"/>
</dbReference>
<feature type="compositionally biased region" description="Low complexity" evidence="5">
    <location>
        <begin position="25"/>
        <end position="38"/>
    </location>
</feature>
<evidence type="ECO:0000256" key="6">
    <source>
        <dbReference type="SAM" id="Phobius"/>
    </source>
</evidence>
<protein>
    <submittedName>
        <fullName evidence="7">S12A6 protein</fullName>
    </submittedName>
</protein>
<reference evidence="7 8" key="1">
    <citation type="submission" date="2019-09" db="EMBL/GenBank/DDBJ databases">
        <title>Bird 10,000 Genomes (B10K) Project - Family phase.</title>
        <authorList>
            <person name="Zhang G."/>
        </authorList>
    </citation>
    <scope>NUCLEOTIDE SEQUENCE [LARGE SCALE GENOMIC DNA]</scope>
    <source>
        <strain evidence="7">OUT-0049</strain>
        <tissue evidence="7">Muscle</tissue>
    </source>
</reference>
<dbReference type="GO" id="GO:0005886">
    <property type="term" value="C:plasma membrane"/>
    <property type="evidence" value="ECO:0007669"/>
    <property type="project" value="TreeGrafter"/>
</dbReference>
<dbReference type="EMBL" id="VZUF01139647">
    <property type="protein sequence ID" value="NXV57984.1"/>
    <property type="molecule type" value="Genomic_DNA"/>
</dbReference>
<feature type="region of interest" description="Disordered" evidence="5">
    <location>
        <begin position="1"/>
        <end position="70"/>
    </location>
</feature>
<dbReference type="AlphaFoldDB" id="A0A7L3V0N0"/>
<dbReference type="InterPro" id="IPR004842">
    <property type="entry name" value="SLC12A_fam"/>
</dbReference>
<gene>
    <name evidence="7" type="primary">Slc12a6_0</name>
    <name evidence="7" type="ORF">MOLATE_R17121</name>
</gene>
<feature type="transmembrane region" description="Helical" evidence="6">
    <location>
        <begin position="118"/>
        <end position="137"/>
    </location>
</feature>
<dbReference type="GO" id="GO:0006884">
    <property type="term" value="P:cell volume homeostasis"/>
    <property type="evidence" value="ECO:0007669"/>
    <property type="project" value="TreeGrafter"/>
</dbReference>
<organism evidence="7 8">
    <name type="scientific">Molothrus ater</name>
    <name type="common">Brown-headed cowbird</name>
    <dbReference type="NCBI Taxonomy" id="84834"/>
    <lineage>
        <taxon>Eukaryota</taxon>
        <taxon>Metazoa</taxon>
        <taxon>Chordata</taxon>
        <taxon>Craniata</taxon>
        <taxon>Vertebrata</taxon>
        <taxon>Euteleostomi</taxon>
        <taxon>Archelosauria</taxon>
        <taxon>Archosauria</taxon>
        <taxon>Dinosauria</taxon>
        <taxon>Saurischia</taxon>
        <taxon>Theropoda</taxon>
        <taxon>Coelurosauria</taxon>
        <taxon>Aves</taxon>
        <taxon>Neognathae</taxon>
        <taxon>Neoaves</taxon>
        <taxon>Telluraves</taxon>
        <taxon>Australaves</taxon>
        <taxon>Passeriformes</taxon>
        <taxon>Passeroidea</taxon>
        <taxon>Icteridae</taxon>
        <taxon>Molothrus</taxon>
    </lineage>
</organism>
<dbReference type="Proteomes" id="UP000553862">
    <property type="component" value="Unassembled WGS sequence"/>
</dbReference>
<evidence type="ECO:0000256" key="3">
    <source>
        <dbReference type="ARBA" id="ARBA00022989"/>
    </source>
</evidence>
<evidence type="ECO:0000313" key="8">
    <source>
        <dbReference type="Proteomes" id="UP000553862"/>
    </source>
</evidence>
<name>A0A7L3V0N0_MOLAT</name>
<comment type="caution">
    <text evidence="7">The sequence shown here is derived from an EMBL/GenBank/DDBJ whole genome shotgun (WGS) entry which is preliminary data.</text>
</comment>
<keyword evidence="2 6" id="KW-0812">Transmembrane</keyword>
<dbReference type="GO" id="GO:0015379">
    <property type="term" value="F:potassium:chloride symporter activity"/>
    <property type="evidence" value="ECO:0007669"/>
    <property type="project" value="TreeGrafter"/>
</dbReference>
<keyword evidence="4 6" id="KW-0472">Membrane</keyword>
<evidence type="ECO:0000256" key="1">
    <source>
        <dbReference type="ARBA" id="ARBA00004141"/>
    </source>
</evidence>
<sequence>MAVPGAWPARGAEPSDSSPEPPSPSSSRPPLSDSSPSPTETTATPCGRGPGGGARARHAPPNPGGVGGERPLALFEEELATRPRVPALLRRMAPYSALSPDSDCGTAQRRALGTLQGVVAPSLQSLLGLVLLLRLPWVVGHGGVLGTAAIGVLLGACMLLTAVSLSAVAT</sequence>
<comment type="subcellular location">
    <subcellularLocation>
        <location evidence="1">Membrane</location>
        <topology evidence="1">Multi-pass membrane protein</topology>
    </subcellularLocation>
</comment>
<feature type="transmembrane region" description="Helical" evidence="6">
    <location>
        <begin position="143"/>
        <end position="169"/>
    </location>
</feature>
<dbReference type="GO" id="GO:0055075">
    <property type="term" value="P:potassium ion homeostasis"/>
    <property type="evidence" value="ECO:0007669"/>
    <property type="project" value="TreeGrafter"/>
</dbReference>
<dbReference type="PANTHER" id="PTHR11827:SF73">
    <property type="entry name" value="KAZACHOC, ISOFORM G"/>
    <property type="match status" value="1"/>
</dbReference>
<accession>A0A7L3V0N0</accession>
<evidence type="ECO:0000256" key="5">
    <source>
        <dbReference type="SAM" id="MobiDB-lite"/>
    </source>
</evidence>
<feature type="non-terminal residue" evidence="7">
    <location>
        <position position="170"/>
    </location>
</feature>
<keyword evidence="3 6" id="KW-1133">Transmembrane helix</keyword>